<keyword evidence="4 6" id="KW-1133">Transmembrane helix</keyword>
<comment type="subcellular location">
    <subcellularLocation>
        <location evidence="1">Cell membrane</location>
        <topology evidence="1">Multi-pass membrane protein</topology>
    </subcellularLocation>
</comment>
<keyword evidence="5 6" id="KW-0472">Membrane</keyword>
<organism evidence="8 9">
    <name type="scientific">Halalkalibacter kiskunsagensis</name>
    <dbReference type="NCBI Taxonomy" id="1548599"/>
    <lineage>
        <taxon>Bacteria</taxon>
        <taxon>Bacillati</taxon>
        <taxon>Bacillota</taxon>
        <taxon>Bacilli</taxon>
        <taxon>Bacillales</taxon>
        <taxon>Bacillaceae</taxon>
        <taxon>Halalkalibacter</taxon>
    </lineage>
</organism>
<evidence type="ECO:0000313" key="9">
    <source>
        <dbReference type="Proteomes" id="UP001589838"/>
    </source>
</evidence>
<dbReference type="Pfam" id="PF06271">
    <property type="entry name" value="RDD"/>
    <property type="match status" value="1"/>
</dbReference>
<evidence type="ECO:0000256" key="3">
    <source>
        <dbReference type="ARBA" id="ARBA00022692"/>
    </source>
</evidence>
<dbReference type="Proteomes" id="UP001589838">
    <property type="component" value="Unassembled WGS sequence"/>
</dbReference>
<evidence type="ECO:0000313" key="8">
    <source>
        <dbReference type="EMBL" id="MFC0473246.1"/>
    </source>
</evidence>
<evidence type="ECO:0000256" key="4">
    <source>
        <dbReference type="ARBA" id="ARBA00022989"/>
    </source>
</evidence>
<feature type="domain" description="RDD" evidence="7">
    <location>
        <begin position="47"/>
        <end position="175"/>
    </location>
</feature>
<comment type="caution">
    <text evidence="8">The sequence shown here is derived from an EMBL/GenBank/DDBJ whole genome shotgun (WGS) entry which is preliminary data.</text>
</comment>
<reference evidence="8 9" key="1">
    <citation type="submission" date="2024-09" db="EMBL/GenBank/DDBJ databases">
        <authorList>
            <person name="Sun Q."/>
            <person name="Mori K."/>
        </authorList>
    </citation>
    <scope>NUCLEOTIDE SEQUENCE [LARGE SCALE GENOMIC DNA]</scope>
    <source>
        <strain evidence="8 9">NCAIM B.02610</strain>
    </source>
</reference>
<evidence type="ECO:0000256" key="1">
    <source>
        <dbReference type="ARBA" id="ARBA00004651"/>
    </source>
</evidence>
<keyword evidence="2" id="KW-1003">Cell membrane</keyword>
<feature type="transmembrane region" description="Helical" evidence="6">
    <location>
        <begin position="87"/>
        <end position="106"/>
    </location>
</feature>
<keyword evidence="3 6" id="KW-0812">Transmembrane</keyword>
<evidence type="ECO:0000256" key="5">
    <source>
        <dbReference type="ARBA" id="ARBA00023136"/>
    </source>
</evidence>
<protein>
    <submittedName>
        <fullName evidence="8">RDD family protein</fullName>
    </submittedName>
</protein>
<feature type="transmembrane region" description="Helical" evidence="6">
    <location>
        <begin position="146"/>
        <end position="164"/>
    </location>
</feature>
<dbReference type="PANTHER" id="PTHR36115">
    <property type="entry name" value="PROLINE-RICH ANTIGEN HOMOLOG-RELATED"/>
    <property type="match status" value="1"/>
</dbReference>
<dbReference type="InterPro" id="IPR051791">
    <property type="entry name" value="Pra-immunoreactive"/>
</dbReference>
<gene>
    <name evidence="8" type="ORF">ACFFHM_22780</name>
</gene>
<evidence type="ECO:0000259" key="7">
    <source>
        <dbReference type="Pfam" id="PF06271"/>
    </source>
</evidence>
<dbReference type="InterPro" id="IPR010432">
    <property type="entry name" value="RDD"/>
</dbReference>
<name>A0ABV6KIU5_9BACI</name>
<dbReference type="EMBL" id="JBHLUX010000092">
    <property type="protein sequence ID" value="MFC0473246.1"/>
    <property type="molecule type" value="Genomic_DNA"/>
</dbReference>
<feature type="transmembrane region" description="Helical" evidence="6">
    <location>
        <begin position="53"/>
        <end position="75"/>
    </location>
</feature>
<evidence type="ECO:0000256" key="2">
    <source>
        <dbReference type="ARBA" id="ARBA00022475"/>
    </source>
</evidence>
<keyword evidence="9" id="KW-1185">Reference proteome</keyword>
<evidence type="ECO:0000256" key="6">
    <source>
        <dbReference type="SAM" id="Phobius"/>
    </source>
</evidence>
<sequence>MNQIFERHSTPLKRRRLVNERLRNRIQVERPKKDQTQLDKKEDLHFAGFWMRFWAYLLDMIVVFSVNGLLLYPLFKLTNINELHSVGFFRLETVLTALVFFLYFAIMTKIYGQTIGKMVMGLRVMSATKDQLNWSQILFREGIGRFLQQAFFFLYAIYVIIAFTNNKQGLHDKLADTYVIFERNS</sequence>
<accession>A0ABV6KIU5</accession>
<proteinExistence type="predicted"/>
<dbReference type="RefSeq" id="WP_335959992.1">
    <property type="nucleotide sequence ID" value="NZ_JAXBLX010000008.1"/>
</dbReference>
<dbReference type="PANTHER" id="PTHR36115:SF9">
    <property type="entry name" value="LMO1584 PROTEIN"/>
    <property type="match status" value="1"/>
</dbReference>